<feature type="domain" description="NADH:quinone oxidoreductase/Mrp antiporter transmembrane" evidence="9">
    <location>
        <begin position="122"/>
        <end position="412"/>
    </location>
</feature>
<name>A0A0D9AW93_STUST</name>
<feature type="transmembrane region" description="Helical" evidence="8">
    <location>
        <begin position="291"/>
        <end position="315"/>
    </location>
</feature>
<evidence type="ECO:0000256" key="1">
    <source>
        <dbReference type="ARBA" id="ARBA00004651"/>
    </source>
</evidence>
<evidence type="ECO:0000256" key="8">
    <source>
        <dbReference type="SAM" id="Phobius"/>
    </source>
</evidence>
<comment type="subcellular location">
    <subcellularLocation>
        <location evidence="1">Cell membrane</location>
        <topology evidence="1">Multi-pass membrane protein</topology>
    </subcellularLocation>
    <subcellularLocation>
        <location evidence="7">Membrane</location>
        <topology evidence="7">Multi-pass membrane protein</topology>
    </subcellularLocation>
</comment>
<dbReference type="Proteomes" id="UP000032487">
    <property type="component" value="Unassembled WGS sequence"/>
</dbReference>
<keyword evidence="5 8" id="KW-1133">Transmembrane helix</keyword>
<sequence>MSLALLSLILPLLGGLLLVLLQPRHNGLWVIAISLASLLAASAALHQAMQLGPQLLHIGGWDTPLAIRFQLTPLTALLMVFTAGLHLLVALYAARSPHATGSEDYWPLSCLLHGALVALWLSADLFNLYVTLELLSLTAVALVALAGRKAYRPAFNYLMLSLAGSLAYLFGVALFYGRYGVLDVLLLAELAEADASTRLALLLMSVGLMLKAALWPLHLWLPPAHSGAPTAVSALLSALVVKGPIYILWLVWSQIAPPELGRQAGGLFAAAGILALISGGWSALRAPRLKMLVAYSTVAQLGYALLALGLLLRWQEPRMTAALWLFILAHGLAKVSMFLAAGELQRVLGTRRVRALKGASQNMPVAMAAFAVAGASLIGLPPSGGFLAKWLLLQPLFEQPQHWPWAFGVLLGTLMSAAYVFRVVALGFDRAKPNPPSVVPDRLAQWLAMLPALLVLSLALISEPLLLWLGGVAR</sequence>
<comment type="caution">
    <text evidence="10">The sequence shown here is derived from an EMBL/GenBank/DDBJ whole genome shotgun (WGS) entry which is preliminary data.</text>
</comment>
<evidence type="ECO:0000256" key="6">
    <source>
        <dbReference type="ARBA" id="ARBA00023136"/>
    </source>
</evidence>
<dbReference type="EMBL" id="JYHV01000004">
    <property type="protein sequence ID" value="KJH84944.1"/>
    <property type="molecule type" value="Genomic_DNA"/>
</dbReference>
<feature type="transmembrane region" description="Helical" evidence="8">
    <location>
        <begin position="264"/>
        <end position="284"/>
    </location>
</feature>
<dbReference type="OrthoDB" id="9768329at2"/>
<evidence type="ECO:0000256" key="3">
    <source>
        <dbReference type="ARBA" id="ARBA00022475"/>
    </source>
</evidence>
<evidence type="ECO:0000313" key="11">
    <source>
        <dbReference type="Proteomes" id="UP000032487"/>
    </source>
</evidence>
<feature type="transmembrane region" description="Helical" evidence="8">
    <location>
        <begin position="6"/>
        <end position="21"/>
    </location>
</feature>
<keyword evidence="4 7" id="KW-0812">Transmembrane</keyword>
<dbReference type="RefSeq" id="WP_045160289.1">
    <property type="nucleotide sequence ID" value="NZ_JYHV01000004.1"/>
</dbReference>
<protein>
    <submittedName>
        <fullName evidence="10">NADH dehydrogenase</fullName>
    </submittedName>
</protein>
<gene>
    <name evidence="10" type="ORF">UF78_01630</name>
</gene>
<feature type="transmembrane region" description="Helical" evidence="8">
    <location>
        <begin position="157"/>
        <end position="179"/>
    </location>
</feature>
<dbReference type="PANTHER" id="PTHR42703">
    <property type="entry name" value="NADH DEHYDROGENASE"/>
    <property type="match status" value="1"/>
</dbReference>
<dbReference type="Pfam" id="PF00361">
    <property type="entry name" value="Proton_antipo_M"/>
    <property type="match status" value="1"/>
</dbReference>
<reference evidence="10 11" key="1">
    <citation type="submission" date="2015-02" db="EMBL/GenBank/DDBJ databases">
        <title>Draft genome sequence of Pseudomonas stutzeri NT0128 isolated from wheat (Triticum turgidum) rhizosphere.</title>
        <authorList>
            <person name="Tovi N."/>
            <person name="Frenk S."/>
            <person name="Hadar Y."/>
            <person name="Minz D."/>
        </authorList>
    </citation>
    <scope>NUCLEOTIDE SEQUENCE [LARGE SCALE GENOMIC DNA]</scope>
    <source>
        <strain evidence="10 11">NT0128</strain>
    </source>
</reference>
<feature type="transmembrane region" description="Helical" evidence="8">
    <location>
        <begin position="128"/>
        <end position="145"/>
    </location>
</feature>
<dbReference type="InterPro" id="IPR003918">
    <property type="entry name" value="NADH_UbQ_OxRdtase"/>
</dbReference>
<evidence type="ECO:0000256" key="4">
    <source>
        <dbReference type="ARBA" id="ARBA00022692"/>
    </source>
</evidence>
<feature type="transmembrane region" description="Helical" evidence="8">
    <location>
        <begin position="403"/>
        <end position="425"/>
    </location>
</feature>
<feature type="transmembrane region" description="Helical" evidence="8">
    <location>
        <begin position="232"/>
        <end position="252"/>
    </location>
</feature>
<dbReference type="PANTHER" id="PTHR42703:SF1">
    <property type="entry name" value="NA(+)_H(+) ANTIPORTER SUBUNIT D1"/>
    <property type="match status" value="1"/>
</dbReference>
<comment type="similarity">
    <text evidence="2">Belongs to the CPA3 antiporters (TC 2.A.63) subunit D family.</text>
</comment>
<accession>A0A0D9AW93</accession>
<evidence type="ECO:0000313" key="10">
    <source>
        <dbReference type="EMBL" id="KJH84944.1"/>
    </source>
</evidence>
<evidence type="ECO:0000256" key="5">
    <source>
        <dbReference type="ARBA" id="ARBA00022989"/>
    </source>
</evidence>
<dbReference type="GO" id="GO:0008137">
    <property type="term" value="F:NADH dehydrogenase (ubiquinone) activity"/>
    <property type="evidence" value="ECO:0007669"/>
    <property type="project" value="InterPro"/>
</dbReference>
<dbReference type="AlphaFoldDB" id="A0A0D9AW93"/>
<feature type="transmembrane region" description="Helical" evidence="8">
    <location>
        <begin position="69"/>
        <end position="93"/>
    </location>
</feature>
<feature type="transmembrane region" description="Helical" evidence="8">
    <location>
        <begin position="28"/>
        <end position="49"/>
    </location>
</feature>
<organism evidence="10 11">
    <name type="scientific">Stutzerimonas stutzeri</name>
    <name type="common">Pseudomonas stutzeri</name>
    <dbReference type="NCBI Taxonomy" id="316"/>
    <lineage>
        <taxon>Bacteria</taxon>
        <taxon>Pseudomonadati</taxon>
        <taxon>Pseudomonadota</taxon>
        <taxon>Gammaproteobacteria</taxon>
        <taxon>Pseudomonadales</taxon>
        <taxon>Pseudomonadaceae</taxon>
        <taxon>Stutzerimonas</taxon>
    </lineage>
</organism>
<feature type="transmembrane region" description="Helical" evidence="8">
    <location>
        <begin position="363"/>
        <end position="383"/>
    </location>
</feature>
<evidence type="ECO:0000256" key="2">
    <source>
        <dbReference type="ARBA" id="ARBA00005346"/>
    </source>
</evidence>
<dbReference type="GO" id="GO:0042773">
    <property type="term" value="P:ATP synthesis coupled electron transport"/>
    <property type="evidence" value="ECO:0007669"/>
    <property type="project" value="InterPro"/>
</dbReference>
<proteinExistence type="inferred from homology"/>
<dbReference type="InterPro" id="IPR001750">
    <property type="entry name" value="ND/Mrp_TM"/>
</dbReference>
<dbReference type="InterPro" id="IPR050586">
    <property type="entry name" value="CPA3_Na-H_Antiporter_D"/>
</dbReference>
<evidence type="ECO:0000259" key="9">
    <source>
        <dbReference type="Pfam" id="PF00361"/>
    </source>
</evidence>
<feature type="transmembrane region" description="Helical" evidence="8">
    <location>
        <begin position="321"/>
        <end position="342"/>
    </location>
</feature>
<feature type="transmembrane region" description="Helical" evidence="8">
    <location>
        <begin position="199"/>
        <end position="220"/>
    </location>
</feature>
<evidence type="ECO:0000256" key="7">
    <source>
        <dbReference type="RuleBase" id="RU000320"/>
    </source>
</evidence>
<dbReference type="PATRIC" id="fig|316.101.peg.2072"/>
<dbReference type="GO" id="GO:0005886">
    <property type="term" value="C:plasma membrane"/>
    <property type="evidence" value="ECO:0007669"/>
    <property type="project" value="UniProtKB-SubCell"/>
</dbReference>
<dbReference type="PRINTS" id="PR01437">
    <property type="entry name" value="NUOXDRDTASE4"/>
</dbReference>
<keyword evidence="6 8" id="KW-0472">Membrane</keyword>
<keyword evidence="3" id="KW-1003">Cell membrane</keyword>
<feature type="transmembrane region" description="Helical" evidence="8">
    <location>
        <begin position="446"/>
        <end position="469"/>
    </location>
</feature>
<feature type="transmembrane region" description="Helical" evidence="8">
    <location>
        <begin position="105"/>
        <end position="122"/>
    </location>
</feature>